<dbReference type="AlphaFoldDB" id="A0A7J6P4U2"/>
<protein>
    <submittedName>
        <fullName evidence="2">Uncharacterized protein</fullName>
    </submittedName>
</protein>
<accession>A0A7J6P4U2</accession>
<dbReference type="Proteomes" id="UP000541610">
    <property type="component" value="Unassembled WGS sequence"/>
</dbReference>
<evidence type="ECO:0000256" key="1">
    <source>
        <dbReference type="SAM" id="MobiDB-lite"/>
    </source>
</evidence>
<organism evidence="2 3">
    <name type="scientific">Perkinsus olseni</name>
    <name type="common">Perkinsus atlanticus</name>
    <dbReference type="NCBI Taxonomy" id="32597"/>
    <lineage>
        <taxon>Eukaryota</taxon>
        <taxon>Sar</taxon>
        <taxon>Alveolata</taxon>
        <taxon>Perkinsozoa</taxon>
        <taxon>Perkinsea</taxon>
        <taxon>Perkinsida</taxon>
        <taxon>Perkinsidae</taxon>
        <taxon>Perkinsus</taxon>
    </lineage>
</organism>
<sequence length="294" mass="33187">MDQWRKACYITTKPTPTGLDTLLGPRSPRTPTVAERSSSTAASLARKILQGECKIPGEKQKASAAVIPYLADAMARDIDESIRLPHRCAFEAAVKSISPRRKEDTKKLKMRQPLSFLHIAFDGCVLDTGEKFVNRPACGSAGDESSQPLDPEFSRLLFQLSGDSELASLRDHYRELEVRDSAFIKWAFVFHPLQLTTVEWSYESIDISQRLQEGPSSAYHHRHLRRRGWIPLCSCPANSAAQPRQSVFGVRLYPPRMATDIMVVLEIDVLRHEVHRSSRQEARREAEGHCVPIR</sequence>
<evidence type="ECO:0000313" key="3">
    <source>
        <dbReference type="Proteomes" id="UP000541610"/>
    </source>
</evidence>
<name>A0A7J6P4U2_PEROL</name>
<dbReference type="EMBL" id="JABANP010000084">
    <property type="protein sequence ID" value="KAF4691143.1"/>
    <property type="molecule type" value="Genomic_DNA"/>
</dbReference>
<proteinExistence type="predicted"/>
<comment type="caution">
    <text evidence="2">The sequence shown here is derived from an EMBL/GenBank/DDBJ whole genome shotgun (WGS) entry which is preliminary data.</text>
</comment>
<reference evidence="2 3" key="1">
    <citation type="submission" date="2020-04" db="EMBL/GenBank/DDBJ databases">
        <title>Perkinsus olseni comparative genomics.</title>
        <authorList>
            <person name="Bogema D.R."/>
        </authorList>
    </citation>
    <scope>NUCLEOTIDE SEQUENCE [LARGE SCALE GENOMIC DNA]</scope>
    <source>
        <strain evidence="2">00978-12</strain>
    </source>
</reference>
<feature type="region of interest" description="Disordered" evidence="1">
    <location>
        <begin position="17"/>
        <end position="38"/>
    </location>
</feature>
<evidence type="ECO:0000313" key="2">
    <source>
        <dbReference type="EMBL" id="KAF4691143.1"/>
    </source>
</evidence>
<gene>
    <name evidence="2" type="ORF">FOZ60_016131</name>
</gene>